<dbReference type="Gene3D" id="1.20.1270.210">
    <property type="match status" value="1"/>
</dbReference>
<reference evidence="2 3" key="1">
    <citation type="journal article" date="2012" name="BMC Genomics">
        <title>The genome sequence of Propionibacterium acidipropionici provides insights into its biotechnological and industrial potential.</title>
        <authorList>
            <person name="Parizzi L.P."/>
            <person name="Grassi M.C."/>
            <person name="Llerena L.A."/>
            <person name="Carazzolle M.F."/>
            <person name="Queiroz V.L."/>
            <person name="Lunardi I."/>
            <person name="Zeidler A.F."/>
            <person name="Teixeira P.J."/>
            <person name="Mieczkowski P."/>
            <person name="Rincones J."/>
            <person name="Pereira G.A."/>
        </authorList>
    </citation>
    <scope>NUCLEOTIDE SEQUENCE [LARGE SCALE GENOMIC DNA]</scope>
    <source>
        <strain evidence="3">ATCC 4875 / DSM 20272 / JCM 6432 / NBRC 12425 / NCIMB 8070</strain>
    </source>
</reference>
<dbReference type="AlphaFoldDB" id="K7SJE0"/>
<dbReference type="RefSeq" id="WP_015070266.1">
    <property type="nucleotide sequence ID" value="NC_019395.1"/>
</dbReference>
<dbReference type="Gene3D" id="3.30.1120.70">
    <property type="match status" value="1"/>
</dbReference>
<organism evidence="2 3">
    <name type="scientific">Acidipropionibacterium acidipropionici (strain ATCC 4875 / DSM 20272 / JCM 6432 / NBRC 12425 / NCIMB 8070 / 4)</name>
    <name type="common">Propionibacterium acidipropionici</name>
    <dbReference type="NCBI Taxonomy" id="1171373"/>
    <lineage>
        <taxon>Bacteria</taxon>
        <taxon>Bacillati</taxon>
        <taxon>Actinomycetota</taxon>
        <taxon>Actinomycetes</taxon>
        <taxon>Propionibacteriales</taxon>
        <taxon>Propionibacteriaceae</taxon>
        <taxon>Acidipropionibacterium</taxon>
    </lineage>
</organism>
<protein>
    <submittedName>
        <fullName evidence="2">Phage portal protein</fullName>
    </submittedName>
</protein>
<dbReference type="EMBL" id="CP003493">
    <property type="protein sequence ID" value="AFV89360.1"/>
    <property type="molecule type" value="Genomic_DNA"/>
</dbReference>
<dbReference type="Pfam" id="PF04860">
    <property type="entry name" value="Phage_portal"/>
    <property type="match status" value="1"/>
</dbReference>
<dbReference type="InterPro" id="IPR006944">
    <property type="entry name" value="Phage/GTA_portal"/>
</dbReference>
<feature type="compositionally biased region" description="Polar residues" evidence="1">
    <location>
        <begin position="371"/>
        <end position="388"/>
    </location>
</feature>
<dbReference type="KEGG" id="pbo:PACID_15470"/>
<gene>
    <name evidence="2" type="ordered locus">PACID_15470</name>
</gene>
<sequence>MAVYQVGGLSADQVRTLNVGPVGVLTGWTMATDPDRAKGIPEVARALGIVASMPATMPMKAWVGPELSPFPWMILMRPDPDAETAWFVEQNFMDWWIHGNAVSVVTSRSESGWPLTMAWVPAPRVAVTEEPTTGSPVYWIDGVQVDSRDVIHVRRGANRWNTLIGVGVVEQHLAALGKVADQQAYEARVLDTSAVPSVAIVVPNSELSQEEADAAKQSWVDRYGGPKREPAVLPNGTEIVKLAWSPADQELSEARKLSRVDVANMFNLDGFWLGAESKGLTYRSPGPMFLMLIRQTLGLMIAQFEQAWGTAWLPPGTDLRFDRQAILGDDMSTTITFLSQAVNTGLLSVNEARQYIGKSPVPGADELRNPVITQSMTSGQNQGGQNDE</sequence>
<evidence type="ECO:0000256" key="1">
    <source>
        <dbReference type="SAM" id="MobiDB-lite"/>
    </source>
</evidence>
<accession>K7SJE0</accession>
<name>K7SJE0_ACIA4</name>
<feature type="region of interest" description="Disordered" evidence="1">
    <location>
        <begin position="360"/>
        <end position="388"/>
    </location>
</feature>
<dbReference type="Proteomes" id="UP000000214">
    <property type="component" value="Chromosome"/>
</dbReference>
<dbReference type="eggNOG" id="COG4695">
    <property type="taxonomic scope" value="Bacteria"/>
</dbReference>
<dbReference type="PATRIC" id="fig|1171373.8.peg.1531"/>
<proteinExistence type="predicted"/>
<dbReference type="Gene3D" id="3.40.140.120">
    <property type="match status" value="1"/>
</dbReference>
<dbReference type="HOGENOM" id="CLU_711450_0_0_11"/>
<dbReference type="STRING" id="1171373.PACID_15470"/>
<evidence type="ECO:0000313" key="2">
    <source>
        <dbReference type="EMBL" id="AFV89360.1"/>
    </source>
</evidence>
<evidence type="ECO:0000313" key="3">
    <source>
        <dbReference type="Proteomes" id="UP000000214"/>
    </source>
</evidence>